<organism evidence="7 8">
    <name type="scientific">Variibacter gotjawalensis</name>
    <dbReference type="NCBI Taxonomy" id="1333996"/>
    <lineage>
        <taxon>Bacteria</taxon>
        <taxon>Pseudomonadati</taxon>
        <taxon>Pseudomonadota</taxon>
        <taxon>Alphaproteobacteria</taxon>
        <taxon>Hyphomicrobiales</taxon>
        <taxon>Nitrobacteraceae</taxon>
        <taxon>Variibacter</taxon>
    </lineage>
</organism>
<comment type="cofactor">
    <cofactor evidence="1 5">
        <name>pyridoxal 5'-phosphate</name>
        <dbReference type="ChEBI" id="CHEBI:597326"/>
    </cofactor>
</comment>
<dbReference type="InterPro" id="IPR015424">
    <property type="entry name" value="PyrdxlP-dep_Trfase"/>
</dbReference>
<keyword evidence="7" id="KW-0560">Oxidoreductase</keyword>
<dbReference type="FunFam" id="3.40.640.10:FF:000054">
    <property type="entry name" value="Serine--glyoxylate aminotransferase"/>
    <property type="match status" value="1"/>
</dbReference>
<feature type="domain" description="Aminotransferase class V" evidence="6">
    <location>
        <begin position="37"/>
        <end position="325"/>
    </location>
</feature>
<keyword evidence="8" id="KW-1185">Reference proteome</keyword>
<evidence type="ECO:0000313" key="7">
    <source>
        <dbReference type="EMBL" id="BAT59813.1"/>
    </source>
</evidence>
<dbReference type="GO" id="GO:0008453">
    <property type="term" value="F:alanine-glyoxylate transaminase activity"/>
    <property type="evidence" value="ECO:0007669"/>
    <property type="project" value="TreeGrafter"/>
</dbReference>
<dbReference type="Pfam" id="PF00266">
    <property type="entry name" value="Aminotran_5"/>
    <property type="match status" value="1"/>
</dbReference>
<dbReference type="PANTHER" id="PTHR21152">
    <property type="entry name" value="AMINOTRANSFERASE CLASS V"/>
    <property type="match status" value="1"/>
</dbReference>
<dbReference type="AlphaFoldDB" id="A0A0S3PV14"/>
<dbReference type="Gene3D" id="3.90.1150.10">
    <property type="entry name" value="Aspartate Aminotransferase, domain 1"/>
    <property type="match status" value="1"/>
</dbReference>
<dbReference type="OrthoDB" id="389074at2"/>
<name>A0A0S3PV14_9BRAD</name>
<dbReference type="Proteomes" id="UP000236884">
    <property type="component" value="Chromosome"/>
</dbReference>
<evidence type="ECO:0000256" key="2">
    <source>
        <dbReference type="ARBA" id="ARBA00009236"/>
    </source>
</evidence>
<feature type="modified residue" description="N6-(pyridoxal phosphate)lysine" evidence="5">
    <location>
        <position position="202"/>
    </location>
</feature>
<dbReference type="GO" id="GO:0004760">
    <property type="term" value="F:L-serine-pyruvate transaminase activity"/>
    <property type="evidence" value="ECO:0007669"/>
    <property type="project" value="TreeGrafter"/>
</dbReference>
<protein>
    <submittedName>
        <fullName evidence="7">Soluble hydrogenase 42 kDa subunit</fullName>
        <ecNumber evidence="7">1.12.-.-</ecNumber>
    </submittedName>
</protein>
<dbReference type="Gene3D" id="3.40.640.10">
    <property type="entry name" value="Type I PLP-dependent aspartate aminotransferase-like (Major domain)"/>
    <property type="match status" value="1"/>
</dbReference>
<evidence type="ECO:0000256" key="3">
    <source>
        <dbReference type="ARBA" id="ARBA00022898"/>
    </source>
</evidence>
<gene>
    <name evidence="7" type="ORF">GJW-30_1_02347</name>
</gene>
<dbReference type="KEGG" id="vgo:GJW-30_1_02347"/>
<reference evidence="7 8" key="1">
    <citation type="submission" date="2015-08" db="EMBL/GenBank/DDBJ databases">
        <title>Investigation of the bacterial diversity of lava forest soil.</title>
        <authorList>
            <person name="Lee J.S."/>
        </authorList>
    </citation>
    <scope>NUCLEOTIDE SEQUENCE [LARGE SCALE GENOMIC DNA]</scope>
    <source>
        <strain evidence="7 8">GJW-30</strain>
    </source>
</reference>
<dbReference type="InterPro" id="IPR000192">
    <property type="entry name" value="Aminotrans_V_dom"/>
</dbReference>
<dbReference type="EC" id="1.12.-.-" evidence="7"/>
<comment type="similarity">
    <text evidence="2">Belongs to the class-V pyridoxal-phosphate-dependent aminotransferase family.</text>
</comment>
<dbReference type="GO" id="GO:0016491">
    <property type="term" value="F:oxidoreductase activity"/>
    <property type="evidence" value="ECO:0007669"/>
    <property type="project" value="UniProtKB-KW"/>
</dbReference>
<sequence length="402" mass="43237">MSKNASRTAGRHFLQIPGPTPVPDRILRAMDTPVIDHRGPGFATVAKQSLEGIKTIFKTTNPVIIYTATGTGAWEAALVNTLSAGDKVLMVETGQFATLWKKLAEKLGLKPELIPTDWRIGADPALVEARLREDKGHEIKAVCIVHNETSTGALSPIAEIRKAIDAAKHPALLIVDTISSLASADYRHDEWGVDVTVGGSQKGLMLPPGMSFNAVSDKALKAAATSKLPKSFWSWEDMIAANKTGYFPYTPATNMLHGLNVAIDMLHEEGLDNVFARHDRHAEATRRAVRAWGFEVLVKDAKYFSPTITAVLLPEGQNADKLRAVALDNFDISYGLSFGPFFGRFFRIGHLGDTNDLTIIAALAGAEMGLELAGIPFKKGGVQAAMDYLVSAHQGAATGKAA</sequence>
<dbReference type="InterPro" id="IPR015422">
    <property type="entry name" value="PyrdxlP-dep_Trfase_small"/>
</dbReference>
<dbReference type="GO" id="GO:0019265">
    <property type="term" value="P:glycine biosynthetic process, by transamination of glyoxylate"/>
    <property type="evidence" value="ECO:0007669"/>
    <property type="project" value="TreeGrafter"/>
</dbReference>
<evidence type="ECO:0000256" key="4">
    <source>
        <dbReference type="PIRSR" id="PIRSR000524-1"/>
    </source>
</evidence>
<dbReference type="RefSeq" id="WP_096355488.1">
    <property type="nucleotide sequence ID" value="NZ_AP014946.1"/>
</dbReference>
<keyword evidence="3 5" id="KW-0663">Pyridoxal phosphate</keyword>
<dbReference type="SUPFAM" id="SSF53383">
    <property type="entry name" value="PLP-dependent transferases"/>
    <property type="match status" value="1"/>
</dbReference>
<dbReference type="PANTHER" id="PTHR21152:SF40">
    <property type="entry name" value="ALANINE--GLYOXYLATE AMINOTRANSFERASE"/>
    <property type="match status" value="1"/>
</dbReference>
<dbReference type="InterPro" id="IPR015421">
    <property type="entry name" value="PyrdxlP-dep_Trfase_major"/>
</dbReference>
<dbReference type="PIRSF" id="PIRSF000524">
    <property type="entry name" value="SPT"/>
    <property type="match status" value="1"/>
</dbReference>
<feature type="binding site" evidence="4">
    <location>
        <position position="347"/>
    </location>
    <ligand>
        <name>substrate</name>
    </ligand>
</feature>
<evidence type="ECO:0000313" key="8">
    <source>
        <dbReference type="Proteomes" id="UP000236884"/>
    </source>
</evidence>
<evidence type="ECO:0000256" key="5">
    <source>
        <dbReference type="PIRSR" id="PIRSR000524-50"/>
    </source>
</evidence>
<evidence type="ECO:0000259" key="6">
    <source>
        <dbReference type="Pfam" id="PF00266"/>
    </source>
</evidence>
<dbReference type="EMBL" id="AP014946">
    <property type="protein sequence ID" value="BAT59813.1"/>
    <property type="molecule type" value="Genomic_DNA"/>
</dbReference>
<proteinExistence type="inferred from homology"/>
<accession>A0A0S3PV14</accession>
<evidence type="ECO:0000256" key="1">
    <source>
        <dbReference type="ARBA" id="ARBA00001933"/>
    </source>
</evidence>
<dbReference type="InterPro" id="IPR024169">
    <property type="entry name" value="SP_NH2Trfase/AEP_transaminase"/>
</dbReference>